<dbReference type="EC" id="2.7.13.3" evidence="2"/>
<proteinExistence type="predicted"/>
<evidence type="ECO:0000256" key="1">
    <source>
        <dbReference type="ARBA" id="ARBA00000085"/>
    </source>
</evidence>
<evidence type="ECO:0000313" key="11">
    <source>
        <dbReference type="Proteomes" id="UP000447833"/>
    </source>
</evidence>
<dbReference type="InterPro" id="IPR003594">
    <property type="entry name" value="HATPase_dom"/>
</dbReference>
<evidence type="ECO:0000256" key="6">
    <source>
        <dbReference type="ARBA" id="ARBA00022777"/>
    </source>
</evidence>
<dbReference type="PANTHER" id="PTHR43065">
    <property type="entry name" value="SENSOR HISTIDINE KINASE"/>
    <property type="match status" value="1"/>
</dbReference>
<reference evidence="10 11" key="1">
    <citation type="submission" date="2019-11" db="EMBL/GenBank/DDBJ databases">
        <title>Genome sequences of 17 halophilic strains isolated from different environments.</title>
        <authorList>
            <person name="Furrow R.E."/>
        </authorList>
    </citation>
    <scope>NUCLEOTIDE SEQUENCE [LARGE SCALE GENOMIC DNA]</scope>
    <source>
        <strain evidence="10 11">22506_14_FS</strain>
    </source>
</reference>
<evidence type="ECO:0000256" key="2">
    <source>
        <dbReference type="ARBA" id="ARBA00012438"/>
    </source>
</evidence>
<dbReference type="Pfam" id="PF00512">
    <property type="entry name" value="HisKA"/>
    <property type="match status" value="1"/>
</dbReference>
<dbReference type="PANTHER" id="PTHR43065:SF10">
    <property type="entry name" value="PEROXIDE STRESS-ACTIVATED HISTIDINE KINASE MAK3"/>
    <property type="match status" value="1"/>
</dbReference>
<feature type="domain" description="Histidine kinase" evidence="9">
    <location>
        <begin position="49"/>
        <end position="261"/>
    </location>
</feature>
<keyword evidence="6" id="KW-0418">Kinase</keyword>
<dbReference type="InterPro" id="IPR004358">
    <property type="entry name" value="Sig_transdc_His_kin-like_C"/>
</dbReference>
<dbReference type="PROSITE" id="PS50109">
    <property type="entry name" value="HIS_KIN"/>
    <property type="match status" value="1"/>
</dbReference>
<evidence type="ECO:0000256" key="7">
    <source>
        <dbReference type="ARBA" id="ARBA00022840"/>
    </source>
</evidence>
<comment type="catalytic activity">
    <reaction evidence="1">
        <text>ATP + protein L-histidine = ADP + protein N-phospho-L-histidine.</text>
        <dbReference type="EC" id="2.7.13.3"/>
    </reaction>
</comment>
<dbReference type="InterPro" id="IPR003661">
    <property type="entry name" value="HisK_dim/P_dom"/>
</dbReference>
<organism evidence="10 11">
    <name type="scientific">Guptibacillus hwajinpoensis</name>
    <dbReference type="NCBI Taxonomy" id="208199"/>
    <lineage>
        <taxon>Bacteria</taxon>
        <taxon>Bacillati</taxon>
        <taxon>Bacillota</taxon>
        <taxon>Bacilli</taxon>
        <taxon>Bacillales</taxon>
        <taxon>Guptibacillaceae</taxon>
        <taxon>Guptibacillus</taxon>
    </lineage>
</organism>
<dbReference type="SUPFAM" id="SSF47384">
    <property type="entry name" value="Homodimeric domain of signal transducing histidine kinase"/>
    <property type="match status" value="1"/>
</dbReference>
<dbReference type="GO" id="GO:0000155">
    <property type="term" value="F:phosphorelay sensor kinase activity"/>
    <property type="evidence" value="ECO:0007669"/>
    <property type="project" value="InterPro"/>
</dbReference>
<keyword evidence="3" id="KW-0597">Phosphoprotein</keyword>
<evidence type="ECO:0000313" key="10">
    <source>
        <dbReference type="EMBL" id="MYL64633.1"/>
    </source>
</evidence>
<name>A0A845F179_9BACL</name>
<evidence type="ECO:0000256" key="8">
    <source>
        <dbReference type="ARBA" id="ARBA00023012"/>
    </source>
</evidence>
<evidence type="ECO:0000256" key="5">
    <source>
        <dbReference type="ARBA" id="ARBA00022741"/>
    </source>
</evidence>
<dbReference type="GO" id="GO:0005524">
    <property type="term" value="F:ATP binding"/>
    <property type="evidence" value="ECO:0007669"/>
    <property type="project" value="UniProtKB-KW"/>
</dbReference>
<protein>
    <recommendedName>
        <fullName evidence="2">histidine kinase</fullName>
        <ecNumber evidence="2">2.7.13.3</ecNumber>
    </recommendedName>
</protein>
<keyword evidence="8" id="KW-0902">Two-component regulatory system</keyword>
<keyword evidence="4" id="KW-0808">Transferase</keyword>
<dbReference type="InterPro" id="IPR036097">
    <property type="entry name" value="HisK_dim/P_sf"/>
</dbReference>
<dbReference type="AlphaFoldDB" id="A0A845F179"/>
<dbReference type="Gene3D" id="3.30.565.10">
    <property type="entry name" value="Histidine kinase-like ATPase, C-terminal domain"/>
    <property type="match status" value="1"/>
</dbReference>
<dbReference type="RefSeq" id="WP_160920055.1">
    <property type="nucleotide sequence ID" value="NZ_WMEY01000004.1"/>
</dbReference>
<evidence type="ECO:0000256" key="4">
    <source>
        <dbReference type="ARBA" id="ARBA00022679"/>
    </source>
</evidence>
<comment type="caution">
    <text evidence="10">The sequence shown here is derived from an EMBL/GenBank/DDBJ whole genome shotgun (WGS) entry which is preliminary data.</text>
</comment>
<dbReference type="SMART" id="SM00388">
    <property type="entry name" value="HisKA"/>
    <property type="match status" value="1"/>
</dbReference>
<dbReference type="CDD" id="cd00082">
    <property type="entry name" value="HisKA"/>
    <property type="match status" value="1"/>
</dbReference>
<dbReference type="EMBL" id="WMEY01000004">
    <property type="protein sequence ID" value="MYL64633.1"/>
    <property type="molecule type" value="Genomic_DNA"/>
</dbReference>
<dbReference type="PRINTS" id="PR00344">
    <property type="entry name" value="BCTRLSENSOR"/>
</dbReference>
<sequence>MEQSNLNAKEMPKQNVLPSVEDYSHLLEQLEALTYENQALSNVNTLVAGVAHEIKNPLTIMKGFLQLIKPDLDKLQKSDIADLLLTEIQRTTNLVEEFLQLARPAELTSERIDLIPFLKNILLLFHSHAKLSKCDLTTNLQQFKLPIEVMINPGQFKQVFLNVMKNSIEAIRMTNRSNGVISLTVGQHFNGVTIAIRDNGVGMDASTQSRIFKPFYTTKEKGTGLGLFLSKQIIQNHKGTIKVKSSPSFGTTFSIHLPLLHPV</sequence>
<dbReference type="SMART" id="SM00387">
    <property type="entry name" value="HATPase_c"/>
    <property type="match status" value="1"/>
</dbReference>
<dbReference type="InterPro" id="IPR005467">
    <property type="entry name" value="His_kinase_dom"/>
</dbReference>
<dbReference type="InterPro" id="IPR036890">
    <property type="entry name" value="HATPase_C_sf"/>
</dbReference>
<accession>A0A845F179</accession>
<dbReference type="SUPFAM" id="SSF55874">
    <property type="entry name" value="ATPase domain of HSP90 chaperone/DNA topoisomerase II/histidine kinase"/>
    <property type="match status" value="1"/>
</dbReference>
<dbReference type="Pfam" id="PF02518">
    <property type="entry name" value="HATPase_c"/>
    <property type="match status" value="1"/>
</dbReference>
<keyword evidence="7" id="KW-0067">ATP-binding</keyword>
<evidence type="ECO:0000259" key="9">
    <source>
        <dbReference type="PROSITE" id="PS50109"/>
    </source>
</evidence>
<dbReference type="Gene3D" id="1.10.287.130">
    <property type="match status" value="1"/>
</dbReference>
<evidence type="ECO:0000256" key="3">
    <source>
        <dbReference type="ARBA" id="ARBA00022553"/>
    </source>
</evidence>
<keyword evidence="5" id="KW-0547">Nucleotide-binding</keyword>
<gene>
    <name evidence="10" type="ORF">GLW07_14845</name>
</gene>
<dbReference type="Proteomes" id="UP000447833">
    <property type="component" value="Unassembled WGS sequence"/>
</dbReference>